<accession>X1IL69</accession>
<organism evidence="1">
    <name type="scientific">marine sediment metagenome</name>
    <dbReference type="NCBI Taxonomy" id="412755"/>
    <lineage>
        <taxon>unclassified sequences</taxon>
        <taxon>metagenomes</taxon>
        <taxon>ecological metagenomes</taxon>
    </lineage>
</organism>
<dbReference type="EMBL" id="BARU01039628">
    <property type="protein sequence ID" value="GAH83171.1"/>
    <property type="molecule type" value="Genomic_DNA"/>
</dbReference>
<feature type="non-terminal residue" evidence="1">
    <location>
        <position position="1"/>
    </location>
</feature>
<proteinExistence type="predicted"/>
<dbReference type="AlphaFoldDB" id="X1IL69"/>
<name>X1IL69_9ZZZZ</name>
<evidence type="ECO:0000313" key="1">
    <source>
        <dbReference type="EMBL" id="GAH83171.1"/>
    </source>
</evidence>
<comment type="caution">
    <text evidence="1">The sequence shown here is derived from an EMBL/GenBank/DDBJ whole genome shotgun (WGS) entry which is preliminary data.</text>
</comment>
<reference evidence="1" key="1">
    <citation type="journal article" date="2014" name="Front. Microbiol.">
        <title>High frequency of phylogenetically diverse reductive dehalogenase-homologous genes in deep subseafloor sedimentary metagenomes.</title>
        <authorList>
            <person name="Kawai M."/>
            <person name="Futagami T."/>
            <person name="Toyoda A."/>
            <person name="Takaki Y."/>
            <person name="Nishi S."/>
            <person name="Hori S."/>
            <person name="Arai W."/>
            <person name="Tsubouchi T."/>
            <person name="Morono Y."/>
            <person name="Uchiyama I."/>
            <person name="Ito T."/>
            <person name="Fujiyama A."/>
            <person name="Inagaki F."/>
            <person name="Takami H."/>
        </authorList>
    </citation>
    <scope>NUCLEOTIDE SEQUENCE</scope>
    <source>
        <strain evidence="1">Expedition CK06-06</strain>
    </source>
</reference>
<sequence length="219" mass="24703">NALEAISRRMETEIFTPILNAPVEQLKEAFARAFQRYSGLYISLSFLLWSEIGDIASLVSIWTPIVAKFKAELESRGAETIGEEATNDMLVGLATVVLVNQKLFELAQTGGEVGDLKELQGWMISYWLASSCVYCYHFDRKGNSQNVRVLAYWSLYYAAGIYRCAKNLGVLKIPVGEDDSDELELMLNPNFIRAMSKIVQGLEESDIDWDKVRKVVPKF</sequence>
<protein>
    <submittedName>
        <fullName evidence="1">Uncharacterized protein</fullName>
    </submittedName>
</protein>
<gene>
    <name evidence="1" type="ORF">S03H2_61388</name>
</gene>